<gene>
    <name evidence="1" type="ORF">ACFSQ6_10045</name>
</gene>
<dbReference type="EMBL" id="JBHUMB010000013">
    <property type="protein sequence ID" value="MFD2743738.1"/>
    <property type="molecule type" value="Genomic_DNA"/>
</dbReference>
<dbReference type="Gene3D" id="3.40.50.20">
    <property type="match status" value="1"/>
</dbReference>
<protein>
    <submittedName>
        <fullName evidence="1">Uncharacterized protein</fullName>
    </submittedName>
</protein>
<name>A0ABW5UEB6_9SPHI</name>
<evidence type="ECO:0000313" key="2">
    <source>
        <dbReference type="Proteomes" id="UP001597418"/>
    </source>
</evidence>
<proteinExistence type="predicted"/>
<dbReference type="Proteomes" id="UP001597418">
    <property type="component" value="Unassembled WGS sequence"/>
</dbReference>
<accession>A0ABW5UEB6</accession>
<keyword evidence="2" id="KW-1185">Reference proteome</keyword>
<comment type="caution">
    <text evidence="1">The sequence shown here is derived from an EMBL/GenBank/DDBJ whole genome shotgun (WGS) entry which is preliminary data.</text>
</comment>
<organism evidence="1 2">
    <name type="scientific">Sphingobacterium populi</name>
    <dbReference type="NCBI Taxonomy" id="1812824"/>
    <lineage>
        <taxon>Bacteria</taxon>
        <taxon>Pseudomonadati</taxon>
        <taxon>Bacteroidota</taxon>
        <taxon>Sphingobacteriia</taxon>
        <taxon>Sphingobacteriales</taxon>
        <taxon>Sphingobacteriaceae</taxon>
        <taxon>Sphingobacterium</taxon>
    </lineage>
</organism>
<reference evidence="2" key="1">
    <citation type="journal article" date="2019" name="Int. J. Syst. Evol. Microbiol.">
        <title>The Global Catalogue of Microorganisms (GCM) 10K type strain sequencing project: providing services to taxonomists for standard genome sequencing and annotation.</title>
        <authorList>
            <consortium name="The Broad Institute Genomics Platform"/>
            <consortium name="The Broad Institute Genome Sequencing Center for Infectious Disease"/>
            <person name="Wu L."/>
            <person name="Ma J."/>
        </authorList>
    </citation>
    <scope>NUCLEOTIDE SEQUENCE [LARGE SCALE GENOMIC DNA]</scope>
    <source>
        <strain evidence="2">KCTC 42247</strain>
    </source>
</reference>
<dbReference type="RefSeq" id="WP_156472545.1">
    <property type="nucleotide sequence ID" value="NZ_JBHUMB010000013.1"/>
</dbReference>
<sequence>MATILLTFGTRPIAQRIAKILSPHHQVIMATHEPIPSVLSSTYKAIPNPANPVFAHEMLKLCLDNGIDLILPLGAHEINVLSGAAVLLEEYGIYMVCPSIDAQSEIAKQIPSTTPLQIVYNNQSLGEQTEASATLGNGVYVSVDNNWLPVIL</sequence>
<evidence type="ECO:0000313" key="1">
    <source>
        <dbReference type="EMBL" id="MFD2743738.1"/>
    </source>
</evidence>